<dbReference type="PRINTS" id="PR00469">
    <property type="entry name" value="PNDRDTASEII"/>
</dbReference>
<dbReference type="InterPro" id="IPR006076">
    <property type="entry name" value="FAD-dep_OxRdtase"/>
</dbReference>
<keyword evidence="1" id="KW-0479">Metal-binding</keyword>
<dbReference type="PROSITE" id="PS00198">
    <property type="entry name" value="4FE4S_FER_1"/>
    <property type="match status" value="1"/>
</dbReference>
<name>A0A4R2EZE5_9BACT</name>
<dbReference type="InterPro" id="IPR017900">
    <property type="entry name" value="4Fe4S_Fe_S_CS"/>
</dbReference>
<dbReference type="RefSeq" id="WP_131837799.1">
    <property type="nucleotide sequence ID" value="NZ_SLWB01000001.1"/>
</dbReference>
<dbReference type="PROSITE" id="PS51379">
    <property type="entry name" value="4FE4S_FER_2"/>
    <property type="match status" value="1"/>
</dbReference>
<protein>
    <submittedName>
        <fullName evidence="6">Glycine/D-amino acid oxidase-like deaminating enzyme</fullName>
    </submittedName>
</protein>
<keyword evidence="2" id="KW-0560">Oxidoreductase</keyword>
<dbReference type="InterPro" id="IPR017896">
    <property type="entry name" value="4Fe4S_Fe-S-bd"/>
</dbReference>
<dbReference type="Pfam" id="PF01266">
    <property type="entry name" value="DAO"/>
    <property type="match status" value="1"/>
</dbReference>
<dbReference type="SUPFAM" id="SSF54292">
    <property type="entry name" value="2Fe-2S ferredoxin-like"/>
    <property type="match status" value="1"/>
</dbReference>
<dbReference type="SUPFAM" id="SSF54862">
    <property type="entry name" value="4Fe-4S ferredoxins"/>
    <property type="match status" value="1"/>
</dbReference>
<dbReference type="Gene3D" id="3.50.50.60">
    <property type="entry name" value="FAD/NAD(P)-binding domain"/>
    <property type="match status" value="4"/>
</dbReference>
<evidence type="ECO:0000313" key="7">
    <source>
        <dbReference type="Proteomes" id="UP000294830"/>
    </source>
</evidence>
<dbReference type="PANTHER" id="PTHR42949:SF3">
    <property type="entry name" value="ANAEROBIC GLYCEROL-3-PHOSPHATE DEHYDROGENASE SUBUNIT B"/>
    <property type="match status" value="1"/>
</dbReference>
<proteinExistence type="predicted"/>
<dbReference type="Pfam" id="PF07992">
    <property type="entry name" value="Pyr_redox_2"/>
    <property type="match status" value="1"/>
</dbReference>
<dbReference type="GO" id="GO:0046872">
    <property type="term" value="F:metal ion binding"/>
    <property type="evidence" value="ECO:0007669"/>
    <property type="project" value="UniProtKB-KW"/>
</dbReference>
<evidence type="ECO:0000256" key="1">
    <source>
        <dbReference type="ARBA" id="ARBA00022723"/>
    </source>
</evidence>
<sequence length="1076" mass="118725">MYKVDVHPILDIPKGKEVEFRFDGKTIKGEAGLTIATALHRAGYPVHSHSLENRERSLECGIGKCGACEMLVDGVAKRICITLVDGVKEVQEIPQDYIPSSKEPEAQKEEKIFRTTVAIIGAGPAGLAARELLLKNNIPNLVVDNNSKIGGQFNMQTHQFFFFEKEKKFGGMRGFDIAKTLASDSMDGILLDSTVWDILDGKRIAVKNIVTNEIYYIDADYLVVATGAVPFMPAFENDDLPGVYTAAVVQKMMNQEYTILGKNILTVGAGNIGYLTSYQLMQAGANVKAIIEAAPHEGGFPVQANRVRRLGIPIMLSHMLIKAVPNKNHDGIVGAIVAQSENFQPIPGTERYIDGIDAINICTGLFPDNHLLIKGNEVFGKCCYGAGDAIRIGEGTSAVLRGQQVAYEIMQELGHRVSYSHYLAVSKEYIESQQHPVHLLKEAQKPSGERLEKPFVIADCLYGFACNPCSFACQYGAIIKNSTNSTPVIDYTKCIGCMQCVTLCPGLAIFGYNIGKQQIFLPVEFHTQEGTEVYLVDNNGKKMGEGVIEKVITKPNKTNLARVKCTSTTTDDLTNIRGFIAKDRYPEPVTLKDAPKDVESELYLCHCDDVPLDEVLAVIGNRKFISADEIKHTTHLGMGPCRGKRCMKRLKVALAPMGIEIVGDSTPRGPLSNQITMGELKPNGKQEKYITEINSKPAQKVKVTALIAGGGIAGSSLFMHMAKAGLKPTLLNFGRGSSWRNIAGGRPAFSLPEIAEIATRSNEQFKQLQEISNIDYRPINYVNFAHDDKTYQALEASKAWSNAYMVDPKDFDKEISPYINPKLDLYKGALITRDCWQATPGKTVDLIRDLGVEHGGTVEEDSELISIHREGKEYVALVRNHKKEFIEYHTELFINALGGDADRYAKQLGYQLGMYPVKHQAFITRRLPWLGANTTPLGMLIDRRKYKGFVAVYGQQLADTGQIIGCASPMTDPQEAGKNLAINSQEFLKIVSEVFTEWIPNLSNIGFQAFWAGYYTEPRMYVDPEAGLLVGLRGQGFMLGLEMAKLYVDKITGKPTPAYFDRLSIQGDGLLEQAFK</sequence>
<evidence type="ECO:0000259" key="5">
    <source>
        <dbReference type="PROSITE" id="PS51379"/>
    </source>
</evidence>
<dbReference type="PROSITE" id="PS00197">
    <property type="entry name" value="2FE2S_FER_1"/>
    <property type="match status" value="1"/>
</dbReference>
<dbReference type="PRINTS" id="PR00368">
    <property type="entry name" value="FADPNR"/>
</dbReference>
<dbReference type="Gene3D" id="3.30.70.20">
    <property type="match status" value="1"/>
</dbReference>
<reference evidence="6 7" key="1">
    <citation type="submission" date="2019-03" db="EMBL/GenBank/DDBJ databases">
        <title>Genomic Encyclopedia of Archaeal and Bacterial Type Strains, Phase II (KMG-II): from individual species to whole genera.</title>
        <authorList>
            <person name="Goeker M."/>
        </authorList>
    </citation>
    <scope>NUCLEOTIDE SEQUENCE [LARGE SCALE GENOMIC DNA]</scope>
    <source>
        <strain evidence="6 7">RL-C</strain>
    </source>
</reference>
<dbReference type="GO" id="GO:0051537">
    <property type="term" value="F:2 iron, 2 sulfur cluster binding"/>
    <property type="evidence" value="ECO:0007669"/>
    <property type="project" value="InterPro"/>
</dbReference>
<dbReference type="InterPro" id="IPR042204">
    <property type="entry name" value="2Fe-2S-bd_N"/>
</dbReference>
<dbReference type="OrthoDB" id="9796880at2"/>
<evidence type="ECO:0000256" key="2">
    <source>
        <dbReference type="ARBA" id="ARBA00023002"/>
    </source>
</evidence>
<dbReference type="GO" id="GO:0016491">
    <property type="term" value="F:oxidoreductase activity"/>
    <property type="evidence" value="ECO:0007669"/>
    <property type="project" value="UniProtKB-KW"/>
</dbReference>
<dbReference type="InterPro" id="IPR001041">
    <property type="entry name" value="2Fe-2S_ferredoxin-type"/>
</dbReference>
<dbReference type="InterPro" id="IPR041854">
    <property type="entry name" value="BFD-like_2Fe2S-bd_dom_sf"/>
</dbReference>
<dbReference type="AlphaFoldDB" id="A0A4R2EZE5"/>
<dbReference type="InterPro" id="IPR006058">
    <property type="entry name" value="2Fe2S_fd_BS"/>
</dbReference>
<gene>
    <name evidence="6" type="ORF">CLV25_101231</name>
</gene>
<dbReference type="InterPro" id="IPR023753">
    <property type="entry name" value="FAD/NAD-binding_dom"/>
</dbReference>
<keyword evidence="7" id="KW-1185">Reference proteome</keyword>
<accession>A0A4R2EZE5</accession>
<evidence type="ECO:0000313" key="6">
    <source>
        <dbReference type="EMBL" id="TCN73013.1"/>
    </source>
</evidence>
<dbReference type="SUPFAM" id="SSF51905">
    <property type="entry name" value="FAD/NAD(P)-binding domain"/>
    <property type="match status" value="2"/>
</dbReference>
<dbReference type="Gene3D" id="3.30.9.10">
    <property type="entry name" value="D-Amino Acid Oxidase, subunit A, domain 2"/>
    <property type="match status" value="1"/>
</dbReference>
<keyword evidence="3" id="KW-0408">Iron</keyword>
<dbReference type="EMBL" id="SLWB01000001">
    <property type="protein sequence ID" value="TCN73013.1"/>
    <property type="molecule type" value="Genomic_DNA"/>
</dbReference>
<dbReference type="CDD" id="cd00207">
    <property type="entry name" value="fer2"/>
    <property type="match status" value="1"/>
</dbReference>
<dbReference type="InterPro" id="IPR036188">
    <property type="entry name" value="FAD/NAD-bd_sf"/>
</dbReference>
<dbReference type="InterPro" id="IPR051691">
    <property type="entry name" value="Metab_Enz_Cyan_OpOx_G3PDH"/>
</dbReference>
<feature type="domain" description="4Fe-4S ferredoxin-type" evidence="5">
    <location>
        <begin position="485"/>
        <end position="515"/>
    </location>
</feature>
<evidence type="ECO:0000256" key="4">
    <source>
        <dbReference type="ARBA" id="ARBA00023014"/>
    </source>
</evidence>
<evidence type="ECO:0000256" key="3">
    <source>
        <dbReference type="ARBA" id="ARBA00023004"/>
    </source>
</evidence>
<dbReference type="Pfam" id="PF00037">
    <property type="entry name" value="Fer4"/>
    <property type="match status" value="1"/>
</dbReference>
<organism evidence="6 7">
    <name type="scientific">Acetobacteroides hydrogenigenes</name>
    <dbReference type="NCBI Taxonomy" id="979970"/>
    <lineage>
        <taxon>Bacteria</taxon>
        <taxon>Pseudomonadati</taxon>
        <taxon>Bacteroidota</taxon>
        <taxon>Bacteroidia</taxon>
        <taxon>Bacteroidales</taxon>
        <taxon>Rikenellaceae</taxon>
        <taxon>Acetobacteroides</taxon>
    </lineage>
</organism>
<comment type="caution">
    <text evidence="6">The sequence shown here is derived from an EMBL/GenBank/DDBJ whole genome shotgun (WGS) entry which is preliminary data.</text>
</comment>
<dbReference type="Gene3D" id="3.10.20.440">
    <property type="entry name" value="2Fe-2S iron-sulphur cluster binding domain, sarcosine oxidase, alpha subunit, N-terminal domain"/>
    <property type="match status" value="1"/>
</dbReference>
<dbReference type="Pfam" id="PF13510">
    <property type="entry name" value="Fer2_4"/>
    <property type="match status" value="1"/>
</dbReference>
<dbReference type="Proteomes" id="UP000294830">
    <property type="component" value="Unassembled WGS sequence"/>
</dbReference>
<keyword evidence="4" id="KW-0411">Iron-sulfur</keyword>
<dbReference type="PANTHER" id="PTHR42949">
    <property type="entry name" value="ANAEROBIC GLYCEROL-3-PHOSPHATE DEHYDROGENASE SUBUNIT B"/>
    <property type="match status" value="1"/>
</dbReference>
<dbReference type="InterPro" id="IPR036010">
    <property type="entry name" value="2Fe-2S_ferredoxin-like_sf"/>
</dbReference>
<dbReference type="Gene3D" id="1.10.10.1100">
    <property type="entry name" value="BFD-like [2Fe-2S]-binding domain"/>
    <property type="match status" value="1"/>
</dbReference>